<name>A0A1V4IM98_9CLOT</name>
<reference evidence="3 4" key="1">
    <citation type="submission" date="2017-03" db="EMBL/GenBank/DDBJ databases">
        <title>Genome sequence of Clostridium oryzae DSM 28571.</title>
        <authorList>
            <person name="Poehlein A."/>
            <person name="Daniel R."/>
        </authorList>
    </citation>
    <scope>NUCLEOTIDE SEQUENCE [LARGE SCALE GENOMIC DNA]</scope>
    <source>
        <strain evidence="3 4">DSM 28571</strain>
    </source>
</reference>
<dbReference type="STRING" id="1450648.CLORY_25120"/>
<dbReference type="Pfam" id="PF11796">
    <property type="entry name" value="DUF3323"/>
    <property type="match status" value="1"/>
</dbReference>
<dbReference type="AlphaFoldDB" id="A0A1V4IM98"/>
<evidence type="ECO:0000259" key="2">
    <source>
        <dbReference type="Pfam" id="PF11796"/>
    </source>
</evidence>
<evidence type="ECO:0000259" key="1">
    <source>
        <dbReference type="Pfam" id="PF09664"/>
    </source>
</evidence>
<feature type="domain" description="DUF2399" evidence="1">
    <location>
        <begin position="286"/>
        <end position="425"/>
    </location>
</feature>
<accession>A0A1V4IM98</accession>
<feature type="domain" description="Conserved hypothetical protein CHP02679 N terminus" evidence="2">
    <location>
        <begin position="36"/>
        <end position="249"/>
    </location>
</feature>
<evidence type="ECO:0008006" key="5">
    <source>
        <dbReference type="Google" id="ProtNLM"/>
    </source>
</evidence>
<evidence type="ECO:0000313" key="4">
    <source>
        <dbReference type="Proteomes" id="UP000190080"/>
    </source>
</evidence>
<comment type="caution">
    <text evidence="3">The sequence shown here is derived from an EMBL/GenBank/DDBJ whole genome shotgun (WGS) entry which is preliminary data.</text>
</comment>
<evidence type="ECO:0000313" key="3">
    <source>
        <dbReference type="EMBL" id="OPJ60964.1"/>
    </source>
</evidence>
<proteinExistence type="predicted"/>
<protein>
    <recommendedName>
        <fullName evidence="5">TIGR02679 family protein</fullName>
    </recommendedName>
</protein>
<dbReference type="Pfam" id="PF09664">
    <property type="entry name" value="DUF2399"/>
    <property type="match status" value="1"/>
</dbReference>
<dbReference type="RefSeq" id="WP_169911618.1">
    <property type="nucleotide sequence ID" value="NZ_MZGV01000026.1"/>
</dbReference>
<dbReference type="InterPro" id="IPR024465">
    <property type="entry name" value="DUF2399"/>
</dbReference>
<dbReference type="EMBL" id="MZGV01000026">
    <property type="protein sequence ID" value="OPJ60964.1"/>
    <property type="molecule type" value="Genomic_DNA"/>
</dbReference>
<dbReference type="Proteomes" id="UP000190080">
    <property type="component" value="Unassembled WGS sequence"/>
</dbReference>
<sequence length="432" mass="49970">MDDRLTEECIKYFKNTAGFKRTLEGIRKKYKSLGSLGGTVVLKNLKEEEKEALTGLFRKDCSGKGISFKVDKFINALQETRFEGVDFERVLQGYFGEKLISKKEEKFEYEQQKNAYFNEIASAFQHTRAEKWFRYVLETKESGYRILNQKYDEDKRSLKDNLYKVCRAYNYLSFDKGKVVRLALLSSMITKNPHSFDINTDNGILLVYAICYSLKERYPANAEQLNEVLYRAGIIRDEVSNFTLCSGLLAYSGGVEHPGWRGFYDRGEPLQVSIWNLSSLDQIISPLRRVYVFENPTVFSEVLYNFKEDKIPIMCTFGNFKLASLIVLDKLVESGSTIYYSGDFDPEGIIMADKIKQRYGGKAVLWRYGVKEYNKIISSVSLADSRLKKLDNVKSCELENIVNLLKTKKKAAYQELLVNEYVKDINDFIRKQ</sequence>
<keyword evidence="4" id="KW-1185">Reference proteome</keyword>
<organism evidence="3 4">
    <name type="scientific">Clostridium oryzae</name>
    <dbReference type="NCBI Taxonomy" id="1450648"/>
    <lineage>
        <taxon>Bacteria</taxon>
        <taxon>Bacillati</taxon>
        <taxon>Bacillota</taxon>
        <taxon>Clostridia</taxon>
        <taxon>Eubacteriales</taxon>
        <taxon>Clostridiaceae</taxon>
        <taxon>Clostridium</taxon>
    </lineage>
</organism>
<dbReference type="InterPro" id="IPR024466">
    <property type="entry name" value="CHP02679_N"/>
</dbReference>
<gene>
    <name evidence="3" type="ORF">CLORY_25120</name>
</gene>